<reference evidence="1" key="1">
    <citation type="journal article" date="2019" name="BMC Genomics">
        <title>A new reference genome for Sorghum bicolor reveals high levels of sequence similarity between sweet and grain genotypes: implications for the genetics of sugar metabolism.</title>
        <authorList>
            <person name="Cooper E.A."/>
            <person name="Brenton Z.W."/>
            <person name="Flinn B.S."/>
            <person name="Jenkins J."/>
            <person name="Shu S."/>
            <person name="Flowers D."/>
            <person name="Luo F."/>
            <person name="Wang Y."/>
            <person name="Xia P."/>
            <person name="Barry K."/>
            <person name="Daum C."/>
            <person name="Lipzen A."/>
            <person name="Yoshinaga Y."/>
            <person name="Schmutz J."/>
            <person name="Saski C."/>
            <person name="Vermerris W."/>
            <person name="Kresovich S."/>
        </authorList>
    </citation>
    <scope>NUCLEOTIDE SEQUENCE</scope>
</reference>
<dbReference type="EMBL" id="CM027681">
    <property type="protein sequence ID" value="KAG0542167.1"/>
    <property type="molecule type" value="Genomic_DNA"/>
</dbReference>
<evidence type="ECO:0000313" key="2">
    <source>
        <dbReference type="Proteomes" id="UP000807115"/>
    </source>
</evidence>
<evidence type="ECO:0000313" key="1">
    <source>
        <dbReference type="EMBL" id="KAG0542167.1"/>
    </source>
</evidence>
<sequence>MAGKMIANLRLWLQSSDRKGRAFPTSGKTIAESMCTVRDVVLHALDKPNLHAQKP</sequence>
<dbReference type="AlphaFoldDB" id="A0A921RNK6"/>
<accession>A0A921RNK6</accession>
<proteinExistence type="predicted"/>
<reference evidence="1" key="2">
    <citation type="submission" date="2020-10" db="EMBL/GenBank/DDBJ databases">
        <authorList>
            <person name="Cooper E.A."/>
            <person name="Brenton Z.W."/>
            <person name="Flinn B.S."/>
            <person name="Jenkins J."/>
            <person name="Shu S."/>
            <person name="Flowers D."/>
            <person name="Luo F."/>
            <person name="Wang Y."/>
            <person name="Xia P."/>
            <person name="Barry K."/>
            <person name="Daum C."/>
            <person name="Lipzen A."/>
            <person name="Yoshinaga Y."/>
            <person name="Schmutz J."/>
            <person name="Saski C."/>
            <person name="Vermerris W."/>
            <person name="Kresovich S."/>
        </authorList>
    </citation>
    <scope>NUCLEOTIDE SEQUENCE</scope>
</reference>
<dbReference type="Proteomes" id="UP000807115">
    <property type="component" value="Chromosome 2"/>
</dbReference>
<organism evidence="1 2">
    <name type="scientific">Sorghum bicolor</name>
    <name type="common">Sorghum</name>
    <name type="synonym">Sorghum vulgare</name>
    <dbReference type="NCBI Taxonomy" id="4558"/>
    <lineage>
        <taxon>Eukaryota</taxon>
        <taxon>Viridiplantae</taxon>
        <taxon>Streptophyta</taxon>
        <taxon>Embryophyta</taxon>
        <taxon>Tracheophyta</taxon>
        <taxon>Spermatophyta</taxon>
        <taxon>Magnoliopsida</taxon>
        <taxon>Liliopsida</taxon>
        <taxon>Poales</taxon>
        <taxon>Poaceae</taxon>
        <taxon>PACMAD clade</taxon>
        <taxon>Panicoideae</taxon>
        <taxon>Andropogonodae</taxon>
        <taxon>Andropogoneae</taxon>
        <taxon>Sorghinae</taxon>
        <taxon>Sorghum</taxon>
    </lineage>
</organism>
<comment type="caution">
    <text evidence="1">The sequence shown here is derived from an EMBL/GenBank/DDBJ whole genome shotgun (WGS) entry which is preliminary data.</text>
</comment>
<name>A0A921RNK6_SORBI</name>
<gene>
    <name evidence="1" type="ORF">BDA96_02G079900</name>
</gene>
<protein>
    <submittedName>
        <fullName evidence="1">Uncharacterized protein</fullName>
    </submittedName>
</protein>